<dbReference type="RefSeq" id="WP_166247677.1">
    <property type="nucleotide sequence ID" value="NZ_CP049616.1"/>
</dbReference>
<evidence type="ECO:0000313" key="3">
    <source>
        <dbReference type="Proteomes" id="UP000502928"/>
    </source>
</evidence>
<organism evidence="2 3">
    <name type="scientific">Flagellimonas oceani</name>
    <dbReference type="NCBI Taxonomy" id="2698672"/>
    <lineage>
        <taxon>Bacteria</taxon>
        <taxon>Pseudomonadati</taxon>
        <taxon>Bacteroidota</taxon>
        <taxon>Flavobacteriia</taxon>
        <taxon>Flavobacteriales</taxon>
        <taxon>Flavobacteriaceae</taxon>
        <taxon>Flagellimonas</taxon>
    </lineage>
</organism>
<dbReference type="Proteomes" id="UP000502928">
    <property type="component" value="Chromosome"/>
</dbReference>
<dbReference type="EMBL" id="CP049616">
    <property type="protein sequence ID" value="QII44016.1"/>
    <property type="molecule type" value="Genomic_DNA"/>
</dbReference>
<accession>A0A6G7IZP0</accession>
<evidence type="ECO:0000313" key="2">
    <source>
        <dbReference type="EMBL" id="QII44016.1"/>
    </source>
</evidence>
<dbReference type="KEGG" id="mut:GVT53_04790"/>
<keyword evidence="1" id="KW-1133">Transmembrane helix</keyword>
<proteinExistence type="predicted"/>
<keyword evidence="1" id="KW-0472">Membrane</keyword>
<reference evidence="2 3" key="1">
    <citation type="submission" date="2020-02" db="EMBL/GenBank/DDBJ databases">
        <title>Complete genome of Muricauda sp. 501str8.</title>
        <authorList>
            <person name="Dong B."/>
            <person name="Zhu S."/>
            <person name="Yang J."/>
            <person name="Chen J."/>
        </authorList>
    </citation>
    <scope>NUCLEOTIDE SEQUENCE [LARGE SCALE GENOMIC DNA]</scope>
    <source>
        <strain evidence="2 3">501str8</strain>
    </source>
</reference>
<evidence type="ECO:0000256" key="1">
    <source>
        <dbReference type="SAM" id="Phobius"/>
    </source>
</evidence>
<feature type="transmembrane region" description="Helical" evidence="1">
    <location>
        <begin position="36"/>
        <end position="59"/>
    </location>
</feature>
<keyword evidence="1" id="KW-0812">Transmembrane</keyword>
<sequence>MKKKDQKQSEENTEFVKNKENPKRNYIFKNSRITKLGFVIILAILILIVFGIILSGMFFESPV</sequence>
<protein>
    <submittedName>
        <fullName evidence="2">Uncharacterized protein</fullName>
    </submittedName>
</protein>
<keyword evidence="3" id="KW-1185">Reference proteome</keyword>
<name>A0A6G7IZP0_9FLAO</name>
<gene>
    <name evidence="2" type="ORF">GVT53_04790</name>
</gene>
<dbReference type="AlphaFoldDB" id="A0A6G7IZP0"/>